<dbReference type="AlphaFoldDB" id="A0A2H0KPX4"/>
<proteinExistence type="predicted"/>
<dbReference type="EMBL" id="PCVN01000087">
    <property type="protein sequence ID" value="PIQ74200.1"/>
    <property type="molecule type" value="Genomic_DNA"/>
</dbReference>
<sequence>MKECIRIFLICPVKGMPGATEKKIKKYVRALENEHKKTGGLPKKVHWPLRDTPQDDPAGGFNICKTNFRAILVAEEIHIWYDEASGGSKFDMGGVFMLIETLRNILYLEKKIVIANENEVIDNSQKSFFKVFKRLAERGN</sequence>
<name>A0A2H0KPX4_9BACT</name>
<comment type="caution">
    <text evidence="1">The sequence shown here is derived from an EMBL/GenBank/DDBJ whole genome shotgun (WGS) entry which is preliminary data.</text>
</comment>
<organism evidence="1 2">
    <name type="scientific">Candidatus Portnoybacteria bacterium CG11_big_fil_rev_8_21_14_0_20_44_10</name>
    <dbReference type="NCBI Taxonomy" id="1974818"/>
    <lineage>
        <taxon>Bacteria</taxon>
        <taxon>Candidatus Portnoyibacteriota</taxon>
    </lineage>
</organism>
<reference evidence="1 2" key="1">
    <citation type="submission" date="2017-09" db="EMBL/GenBank/DDBJ databases">
        <title>Depth-based differentiation of microbial function through sediment-hosted aquifers and enrichment of novel symbionts in the deep terrestrial subsurface.</title>
        <authorList>
            <person name="Probst A.J."/>
            <person name="Ladd B."/>
            <person name="Jarett J.K."/>
            <person name="Geller-Mcgrath D.E."/>
            <person name="Sieber C.M."/>
            <person name="Emerson J.B."/>
            <person name="Anantharaman K."/>
            <person name="Thomas B.C."/>
            <person name="Malmstrom R."/>
            <person name="Stieglmeier M."/>
            <person name="Klingl A."/>
            <person name="Woyke T."/>
            <person name="Ryan C.M."/>
            <person name="Banfield J.F."/>
        </authorList>
    </citation>
    <scope>NUCLEOTIDE SEQUENCE [LARGE SCALE GENOMIC DNA]</scope>
    <source>
        <strain evidence="1">CG11_big_fil_rev_8_21_14_0_20_44_10</strain>
    </source>
</reference>
<evidence type="ECO:0000313" key="2">
    <source>
        <dbReference type="Proteomes" id="UP000231550"/>
    </source>
</evidence>
<dbReference type="Proteomes" id="UP000231550">
    <property type="component" value="Unassembled WGS sequence"/>
</dbReference>
<protein>
    <submittedName>
        <fullName evidence="1">Uncharacterized protein</fullName>
    </submittedName>
</protein>
<evidence type="ECO:0000313" key="1">
    <source>
        <dbReference type="EMBL" id="PIQ74200.1"/>
    </source>
</evidence>
<gene>
    <name evidence="1" type="ORF">COV85_03465</name>
</gene>
<accession>A0A2H0KPX4</accession>